<evidence type="ECO:0000313" key="2">
    <source>
        <dbReference type="Proteomes" id="UP001149140"/>
    </source>
</evidence>
<accession>A0A9X3S535</accession>
<reference evidence="1" key="1">
    <citation type="submission" date="2022-10" db="EMBL/GenBank/DDBJ databases">
        <title>The WGS of Solirubrobacter ginsenosidimutans DSM 21036.</title>
        <authorList>
            <person name="Jiang Z."/>
        </authorList>
    </citation>
    <scope>NUCLEOTIDE SEQUENCE</scope>
    <source>
        <strain evidence="1">DSM 21036</strain>
    </source>
</reference>
<evidence type="ECO:0000313" key="1">
    <source>
        <dbReference type="EMBL" id="MDA0161218.1"/>
    </source>
</evidence>
<sequence length="76" mass="7873">MTAALPRGDGGQWVGGHMTGAQGVVDETGTLLLFSIEDDDDLGFEFADAGVIQFRIAEDALAAGDWSQIVAVADSC</sequence>
<dbReference type="SUPFAM" id="SSF103032">
    <property type="entry name" value="Hypothetical protein YwqG"/>
    <property type="match status" value="1"/>
</dbReference>
<protein>
    <submittedName>
        <fullName evidence="1">YwqG family protein</fullName>
    </submittedName>
</protein>
<dbReference type="AlphaFoldDB" id="A0A9X3S535"/>
<dbReference type="InterPro" id="IPR035948">
    <property type="entry name" value="YwqG-like_sf"/>
</dbReference>
<dbReference type="EMBL" id="JAPDOD010000009">
    <property type="protein sequence ID" value="MDA0161218.1"/>
    <property type="molecule type" value="Genomic_DNA"/>
</dbReference>
<gene>
    <name evidence="1" type="ORF">OM076_13145</name>
</gene>
<keyword evidence="2" id="KW-1185">Reference proteome</keyword>
<dbReference type="RefSeq" id="WP_270040433.1">
    <property type="nucleotide sequence ID" value="NZ_JAPDOD010000009.1"/>
</dbReference>
<organism evidence="1 2">
    <name type="scientific">Solirubrobacter ginsenosidimutans</name>
    <dbReference type="NCBI Taxonomy" id="490573"/>
    <lineage>
        <taxon>Bacteria</taxon>
        <taxon>Bacillati</taxon>
        <taxon>Actinomycetota</taxon>
        <taxon>Thermoleophilia</taxon>
        <taxon>Solirubrobacterales</taxon>
        <taxon>Solirubrobacteraceae</taxon>
        <taxon>Solirubrobacter</taxon>
    </lineage>
</organism>
<dbReference type="InterPro" id="IPR015315">
    <property type="entry name" value="DUF1963"/>
</dbReference>
<dbReference type="Pfam" id="PF09234">
    <property type="entry name" value="DUF1963"/>
    <property type="match status" value="1"/>
</dbReference>
<comment type="caution">
    <text evidence="1">The sequence shown here is derived from an EMBL/GenBank/DDBJ whole genome shotgun (WGS) entry which is preliminary data.</text>
</comment>
<name>A0A9X3S535_9ACTN</name>
<proteinExistence type="predicted"/>
<dbReference type="Proteomes" id="UP001149140">
    <property type="component" value="Unassembled WGS sequence"/>
</dbReference>
<dbReference type="Gene3D" id="2.30.320.10">
    <property type="entry name" value="YwqG-like"/>
    <property type="match status" value="1"/>
</dbReference>